<feature type="compositionally biased region" description="Basic and acidic residues" evidence="1">
    <location>
        <begin position="90"/>
        <end position="105"/>
    </location>
</feature>
<dbReference type="PATRIC" id="fig|1141662.3.peg.487"/>
<dbReference type="EMBL" id="AKKL01000007">
    <property type="protein sequence ID" value="EKT64614.1"/>
    <property type="molecule type" value="Genomic_DNA"/>
</dbReference>
<dbReference type="HOGENOM" id="CLU_335194_0_0_6"/>
<dbReference type="Proteomes" id="UP000009336">
    <property type="component" value="Unassembled WGS sequence"/>
</dbReference>
<evidence type="ECO:0000256" key="1">
    <source>
        <dbReference type="SAM" id="MobiDB-lite"/>
    </source>
</evidence>
<feature type="compositionally biased region" description="Polar residues" evidence="1">
    <location>
        <begin position="512"/>
        <end position="523"/>
    </location>
</feature>
<keyword evidence="2" id="KW-1133">Transmembrane helix</keyword>
<evidence type="ECO:0000313" key="3">
    <source>
        <dbReference type="EMBL" id="EKT64614.1"/>
    </source>
</evidence>
<feature type="compositionally biased region" description="Polar residues" evidence="1">
    <location>
        <begin position="422"/>
        <end position="433"/>
    </location>
</feature>
<dbReference type="eggNOG" id="ENOG50336YC">
    <property type="taxonomic scope" value="Bacteria"/>
</dbReference>
<feature type="compositionally biased region" description="Low complexity" evidence="1">
    <location>
        <begin position="542"/>
        <end position="552"/>
    </location>
</feature>
<proteinExistence type="predicted"/>
<comment type="caution">
    <text evidence="3">The sequence shown here is derived from an EMBL/GenBank/DDBJ whole genome shotgun (WGS) entry which is preliminary data.</text>
</comment>
<feature type="transmembrane region" description="Helical" evidence="2">
    <location>
        <begin position="37"/>
        <end position="60"/>
    </location>
</feature>
<protein>
    <submittedName>
        <fullName evidence="3">Uncharacterized protein</fullName>
    </submittedName>
</protein>
<feature type="region of interest" description="Disordered" evidence="1">
    <location>
        <begin position="90"/>
        <end position="122"/>
    </location>
</feature>
<feature type="compositionally biased region" description="Low complexity" evidence="1">
    <location>
        <begin position="452"/>
        <end position="462"/>
    </location>
</feature>
<feature type="region of interest" description="Disordered" evidence="1">
    <location>
        <begin position="638"/>
        <end position="668"/>
    </location>
</feature>
<gene>
    <name evidence="3" type="ORF">OOA_02417</name>
</gene>
<keyword evidence="2" id="KW-0472">Membrane</keyword>
<accession>K8WVC1</accession>
<feature type="compositionally biased region" description="Polar residues" evidence="1">
    <location>
        <begin position="602"/>
        <end position="613"/>
    </location>
</feature>
<evidence type="ECO:0000313" key="4">
    <source>
        <dbReference type="Proteomes" id="UP000009336"/>
    </source>
</evidence>
<feature type="region of interest" description="Disordered" evidence="1">
    <location>
        <begin position="347"/>
        <end position="569"/>
    </location>
</feature>
<feature type="region of interest" description="Disordered" evidence="1">
    <location>
        <begin position="587"/>
        <end position="616"/>
    </location>
</feature>
<name>K8WVC1_9GAMM</name>
<dbReference type="RefSeq" id="WP_008910530.1">
    <property type="nucleotide sequence ID" value="NZ_KB233222.1"/>
</dbReference>
<dbReference type="AlphaFoldDB" id="K8WVC1"/>
<sequence length="851" mass="91461">MRVYFLLLSKKKLKKTELESNKNSNKISNTKKAQGQVILSGLSLAIGAILAPLTGGLSLIPTAFVVFYGNTAALAMYGGSQYFIDDKQKQEKNNDHDQPKPDPDKPYSSPIHSNNDEIPLKPNLTPANSLASVIADDELDSAGVRSDKINQRIVDDMQKIGEATTPEHIIQRDNNAIIEHQAKSEIENNNFEWVMLVNDDDNLGHQAALMEAFELAPKLPIVDCINYSSNRDPISFTSSVEETPELRDLNIELDPSCIATNIIHLDDNIKIFAIRNIADIQSGEPQLVLSEQPEQLEQLNTPIIYQSNVKKAQLIVTSQRGAGSENNPSEGVRGIIGKTNNRVEPTLSALPEQSVGPIAPKPDTSTTTPDSTDAKNNDANESAALITPEVTKPISQHTVKMPAPIITSQGSSGLGDNRSAGVRNNTGKTNNRVEPTLSALPEQSVGPIAPKPDTSTTTPDSTGAKNNDANESAALITPEVTKPISQNTVKMPAPIVTSQGSSELGDNRSAGVRNNTGKTNNRVEPTLSALPEQSVGPIAPKPDTSTTTPDSTGAKNNDANESAELITPEVTKPISQHTVKMPAPIVTSQGSSGLGDNRSAGVRNNTGKTNNDASDLGEPILVKPIFTPKREIKTAQHVVTSQGSPELGDNRSAGVRNNPGKIHNNVEPTSLTFSKHPIETRRPISNTSITTPNSIDTKNNDANNLIKSIVPKATKPVPHYMVTMPKLIVTSQGSAGLGSNRSVGIRNNMGKTNNDASDTEKLIFVEPILTSKQKIKTAQLLTTGLEDHNSAGIAHDLKAIHDENVSKIADIYWKNTGIDKEGTLNIFNNNLVTRSVNVDKLDYEIEKNKAS</sequence>
<organism evidence="3 4">
    <name type="scientific">Providencia burhodogranariea DSM 19968</name>
    <dbReference type="NCBI Taxonomy" id="1141662"/>
    <lineage>
        <taxon>Bacteria</taxon>
        <taxon>Pseudomonadati</taxon>
        <taxon>Pseudomonadota</taxon>
        <taxon>Gammaproteobacteria</taxon>
        <taxon>Enterobacterales</taxon>
        <taxon>Morganellaceae</taxon>
        <taxon>Providencia</taxon>
    </lineage>
</organism>
<evidence type="ECO:0000256" key="2">
    <source>
        <dbReference type="SAM" id="Phobius"/>
    </source>
</evidence>
<feature type="compositionally biased region" description="Low complexity" evidence="1">
    <location>
        <begin position="361"/>
        <end position="371"/>
    </location>
</feature>
<keyword evidence="4" id="KW-1185">Reference proteome</keyword>
<dbReference type="OrthoDB" id="7069442at2"/>
<keyword evidence="2" id="KW-0812">Transmembrane</keyword>
<reference evidence="3 4" key="1">
    <citation type="journal article" date="2012" name="BMC Genomics">
        <title>Comparative genomics of bacteria in the genus Providencia isolated from wild Drosophila melanogaster.</title>
        <authorList>
            <person name="Galac M.R."/>
            <person name="Lazzaro B.P."/>
        </authorList>
    </citation>
    <scope>NUCLEOTIDE SEQUENCE [LARGE SCALE GENOMIC DNA]</scope>
    <source>
        <strain evidence="3 4">DSM 19968</strain>
    </source>
</reference>
<dbReference type="STRING" id="1141662.OOA_02417"/>